<sequence length="379" mass="44258">MENSINNQLQIDKKVRNELKSRSFIFIDPFGNRTTKKYMDHQSINKILRDYKKKYVPKYLQQWVQIGTKNDDIISALNEDELKSTVSEYENGQEFVSYGEISVFIGIHEDRWPRSIVVNMLLMDNIEKMRMRIKQQQQFHDFELRSCFIGSNTKPSITNWDEGMCLKSEETIMSNQLYQNSGVVLAKIIDNKVDSRSSHDFQIFVKTLTGTSFPLYVNSKMDVLTVKELIQDVHGIPCDLQRLIFNRMQLEDDKILSDYDIPDEGTVHFLSRLRGGMYDLTSGRQDFRRLSYNSTNTIQNVLTFKFENMNHTQQLSPSELQNSIVQGKEILSTLYREIQKLSISPDIPDLRNIILPIPNDNEDNIVDDENNDKKYCCIM</sequence>
<dbReference type="PROSITE" id="PS50053">
    <property type="entry name" value="UBIQUITIN_2"/>
    <property type="match status" value="1"/>
</dbReference>
<evidence type="ECO:0000259" key="1">
    <source>
        <dbReference type="PROSITE" id="PS50053"/>
    </source>
</evidence>
<name>A0A814K5X5_9BILA</name>
<gene>
    <name evidence="2" type="ORF">IZO911_LOCUS20123</name>
</gene>
<dbReference type="AlphaFoldDB" id="A0A814K5X5"/>
<protein>
    <recommendedName>
        <fullName evidence="1">Ubiquitin-like domain-containing protein</fullName>
    </recommendedName>
</protein>
<feature type="domain" description="Ubiquitin-like" evidence="1">
    <location>
        <begin position="201"/>
        <end position="276"/>
    </location>
</feature>
<dbReference type="Gene3D" id="3.10.20.90">
    <property type="entry name" value="Phosphatidylinositol 3-kinase Catalytic Subunit, Chain A, domain 1"/>
    <property type="match status" value="1"/>
</dbReference>
<dbReference type="InterPro" id="IPR050158">
    <property type="entry name" value="Ubiquitin_ubiquitin-like"/>
</dbReference>
<dbReference type="InterPro" id="IPR019956">
    <property type="entry name" value="Ubiquitin_dom"/>
</dbReference>
<dbReference type="PANTHER" id="PTHR10666">
    <property type="entry name" value="UBIQUITIN"/>
    <property type="match status" value="1"/>
</dbReference>
<reference evidence="2" key="1">
    <citation type="submission" date="2021-02" db="EMBL/GenBank/DDBJ databases">
        <authorList>
            <person name="Nowell W R."/>
        </authorList>
    </citation>
    <scope>NUCLEOTIDE SEQUENCE</scope>
</reference>
<organism evidence="2 3">
    <name type="scientific">Adineta steineri</name>
    <dbReference type="NCBI Taxonomy" id="433720"/>
    <lineage>
        <taxon>Eukaryota</taxon>
        <taxon>Metazoa</taxon>
        <taxon>Spiralia</taxon>
        <taxon>Gnathifera</taxon>
        <taxon>Rotifera</taxon>
        <taxon>Eurotatoria</taxon>
        <taxon>Bdelloidea</taxon>
        <taxon>Adinetida</taxon>
        <taxon>Adinetidae</taxon>
        <taxon>Adineta</taxon>
    </lineage>
</organism>
<dbReference type="PRINTS" id="PR00348">
    <property type="entry name" value="UBIQUITIN"/>
</dbReference>
<dbReference type="InterPro" id="IPR000626">
    <property type="entry name" value="Ubiquitin-like_dom"/>
</dbReference>
<accession>A0A814K5X5</accession>
<evidence type="ECO:0000313" key="3">
    <source>
        <dbReference type="Proteomes" id="UP000663860"/>
    </source>
</evidence>
<comment type="caution">
    <text evidence="2">The sequence shown here is derived from an EMBL/GenBank/DDBJ whole genome shotgun (WGS) entry which is preliminary data.</text>
</comment>
<evidence type="ECO:0000313" key="2">
    <source>
        <dbReference type="EMBL" id="CAF1047106.1"/>
    </source>
</evidence>
<dbReference type="EMBL" id="CAJNOE010000206">
    <property type="protein sequence ID" value="CAF1047106.1"/>
    <property type="molecule type" value="Genomic_DNA"/>
</dbReference>
<dbReference type="SUPFAM" id="SSF54236">
    <property type="entry name" value="Ubiquitin-like"/>
    <property type="match status" value="1"/>
</dbReference>
<dbReference type="Proteomes" id="UP000663860">
    <property type="component" value="Unassembled WGS sequence"/>
</dbReference>
<dbReference type="Pfam" id="PF00240">
    <property type="entry name" value="ubiquitin"/>
    <property type="match status" value="1"/>
</dbReference>
<proteinExistence type="predicted"/>
<dbReference type="InterPro" id="IPR029071">
    <property type="entry name" value="Ubiquitin-like_domsf"/>
</dbReference>
<dbReference type="SMART" id="SM00213">
    <property type="entry name" value="UBQ"/>
    <property type="match status" value="1"/>
</dbReference>